<keyword evidence="2" id="KW-1185">Reference proteome</keyword>
<sequence length="34" mass="3896">MTLAIPRSQLIQGLSVRYRKPDYRFAGLEGLECL</sequence>
<name>B1G4W6_PARG4</name>
<gene>
    <name evidence="1" type="ORF">BgramDRAFT_4390</name>
</gene>
<proteinExistence type="predicted"/>
<comment type="caution">
    <text evidence="1">The sequence shown here is derived from an EMBL/GenBank/DDBJ whole genome shotgun (WGS) entry which is preliminary data.</text>
</comment>
<evidence type="ECO:0000313" key="2">
    <source>
        <dbReference type="Proteomes" id="UP000005045"/>
    </source>
</evidence>
<reference evidence="1 2" key="1">
    <citation type="submission" date="2008-03" db="EMBL/GenBank/DDBJ databases">
        <title>Sequencing of the draft genome and assembly of Burkholderia graminis C4D1M.</title>
        <authorList>
            <consortium name="US DOE Joint Genome Institute (JGI-PGF)"/>
            <person name="Copeland A."/>
            <person name="Lucas S."/>
            <person name="Lapidus A."/>
            <person name="Glavina del Rio T."/>
            <person name="Dalin E."/>
            <person name="Tice H."/>
            <person name="Bruce D."/>
            <person name="Goodwin L."/>
            <person name="Pitluck S."/>
            <person name="Larimer F."/>
            <person name="Land M.L."/>
            <person name="Hauser L."/>
            <person name="Tiedje J."/>
            <person name="Richardson P."/>
        </authorList>
    </citation>
    <scope>NUCLEOTIDE SEQUENCE [LARGE SCALE GENOMIC DNA]</scope>
    <source>
        <strain evidence="2">ATCC 700544 / DSM 17151 / LMG 18924 / NCIMB 13744 / C4D1M</strain>
    </source>
</reference>
<dbReference type="AlphaFoldDB" id="B1G4W6"/>
<evidence type="ECO:0000313" key="1">
    <source>
        <dbReference type="EMBL" id="EDT08736.1"/>
    </source>
</evidence>
<dbReference type="EMBL" id="ABLD01000015">
    <property type="protein sequence ID" value="EDT08736.1"/>
    <property type="molecule type" value="Genomic_DNA"/>
</dbReference>
<accession>B1G4W6</accession>
<organism evidence="1 2">
    <name type="scientific">Paraburkholderia graminis (strain ATCC 700544 / DSM 17151 / LMG 18924 / NCIMB 13744 / C4D1M)</name>
    <dbReference type="NCBI Taxonomy" id="396598"/>
    <lineage>
        <taxon>Bacteria</taxon>
        <taxon>Pseudomonadati</taxon>
        <taxon>Pseudomonadota</taxon>
        <taxon>Betaproteobacteria</taxon>
        <taxon>Burkholderiales</taxon>
        <taxon>Burkholderiaceae</taxon>
        <taxon>Paraburkholderia</taxon>
    </lineage>
</organism>
<protein>
    <submittedName>
        <fullName evidence="1">Uncharacterized protein</fullName>
    </submittedName>
</protein>
<dbReference type="Proteomes" id="UP000005045">
    <property type="component" value="Unassembled WGS sequence"/>
</dbReference>